<protein>
    <recommendedName>
        <fullName evidence="1">C4-type zinc ribbon domain-containing protein</fullName>
    </recommendedName>
</protein>
<dbReference type="Gene3D" id="1.10.287.1490">
    <property type="match status" value="1"/>
</dbReference>
<feature type="domain" description="C4-type zinc ribbon" evidence="1">
    <location>
        <begin position="82"/>
        <end position="114"/>
    </location>
</feature>
<evidence type="ECO:0000313" key="3">
    <source>
        <dbReference type="Proteomes" id="UP000264062"/>
    </source>
</evidence>
<dbReference type="EMBL" id="DMZY01000140">
    <property type="protein sequence ID" value="HAV92477.1"/>
    <property type="molecule type" value="Genomic_DNA"/>
</dbReference>
<name>A0A350HAB1_UNCW3</name>
<proteinExistence type="predicted"/>
<organism evidence="2 3">
    <name type="scientific">candidate division WOR-3 bacterium</name>
    <dbReference type="NCBI Taxonomy" id="2052148"/>
    <lineage>
        <taxon>Bacteria</taxon>
        <taxon>Bacteria division WOR-3</taxon>
    </lineage>
</organism>
<accession>A0A350HAB1</accession>
<dbReference type="Proteomes" id="UP000264062">
    <property type="component" value="Unassembled WGS sequence"/>
</dbReference>
<reference evidence="2 3" key="1">
    <citation type="journal article" date="2018" name="Nat. Biotechnol.">
        <title>A standardized bacterial taxonomy based on genome phylogeny substantially revises the tree of life.</title>
        <authorList>
            <person name="Parks D.H."/>
            <person name="Chuvochina M."/>
            <person name="Waite D.W."/>
            <person name="Rinke C."/>
            <person name="Skarshewski A."/>
            <person name="Chaumeil P.A."/>
            <person name="Hugenholtz P."/>
        </authorList>
    </citation>
    <scope>NUCLEOTIDE SEQUENCE [LARGE SCALE GENOMIC DNA]</scope>
    <source>
        <strain evidence="2">UBA9956</strain>
    </source>
</reference>
<comment type="caution">
    <text evidence="2">The sequence shown here is derived from an EMBL/GenBank/DDBJ whole genome shotgun (WGS) entry which is preliminary data.</text>
</comment>
<sequence length="118" mass="13750">MNSQLQIVIQLSDLDTQLEELKNVRIKDKEESLGFKVQAKEAEIKKFRDSLRKKIAPDMLSQYDRILKRYKMRVVAQVNDGVCYGCFMALPTSYVSESDRNNKIITCPNCGRILFWIE</sequence>
<evidence type="ECO:0000313" key="2">
    <source>
        <dbReference type="EMBL" id="HAV92477.1"/>
    </source>
</evidence>
<evidence type="ECO:0000259" key="1">
    <source>
        <dbReference type="Pfam" id="PF02591"/>
    </source>
</evidence>
<dbReference type="InterPro" id="IPR003743">
    <property type="entry name" value="Zf-RING_7"/>
</dbReference>
<gene>
    <name evidence="2" type="ORF">DCW38_04775</name>
</gene>
<dbReference type="AlphaFoldDB" id="A0A350HAB1"/>
<dbReference type="Pfam" id="PF02591">
    <property type="entry name" value="Zn_ribbon_9"/>
    <property type="match status" value="1"/>
</dbReference>